<dbReference type="InterPro" id="IPR018392">
    <property type="entry name" value="LysM"/>
</dbReference>
<dbReference type="eggNOG" id="COG4942">
    <property type="taxonomic scope" value="Bacteria"/>
</dbReference>
<evidence type="ECO:0000256" key="2">
    <source>
        <dbReference type="SAM" id="MobiDB-lite"/>
    </source>
</evidence>
<dbReference type="InterPro" id="IPR011055">
    <property type="entry name" value="Dup_hybrid_motif"/>
</dbReference>
<dbReference type="AlphaFoldDB" id="A0A084IJZ0"/>
<comment type="similarity">
    <text evidence="1">Belongs to the E.coli NlpD/Haemophilus LppB family.</text>
</comment>
<dbReference type="RefSeq" id="WP_037338433.1">
    <property type="nucleotide sequence ID" value="NZ_APNK01000018.1"/>
</dbReference>
<dbReference type="GO" id="GO:0009279">
    <property type="term" value="C:cell outer membrane"/>
    <property type="evidence" value="ECO:0007669"/>
    <property type="project" value="TreeGrafter"/>
</dbReference>
<accession>A0A084IJZ0</accession>
<gene>
    <name evidence="4" type="ORF">C41B8_11930</name>
</gene>
<dbReference type="SMART" id="SM00257">
    <property type="entry name" value="LysM"/>
    <property type="match status" value="1"/>
</dbReference>
<dbReference type="InterPro" id="IPR016047">
    <property type="entry name" value="M23ase_b-sheet_dom"/>
</dbReference>
<protein>
    <submittedName>
        <fullName evidence="4">Lipoprotein NlpD</fullName>
    </submittedName>
</protein>
<feature type="domain" description="LysM" evidence="3">
    <location>
        <begin position="26"/>
        <end position="70"/>
    </location>
</feature>
<dbReference type="SUPFAM" id="SSF54106">
    <property type="entry name" value="LysM domain"/>
    <property type="match status" value="1"/>
</dbReference>
<dbReference type="PANTHER" id="PTHR21666:SF263">
    <property type="entry name" value="MUREIN HYDROLASE ACTIVATOR NLPD"/>
    <property type="match status" value="1"/>
</dbReference>
<dbReference type="InterPro" id="IPR036779">
    <property type="entry name" value="LysM_dom_sf"/>
</dbReference>
<evidence type="ECO:0000313" key="4">
    <source>
        <dbReference type="EMBL" id="KEZ77024.1"/>
    </source>
</evidence>
<organism evidence="4 5">
    <name type="scientific">Salinisphaera hydrothermalis (strain C41B8)</name>
    <dbReference type="NCBI Taxonomy" id="1304275"/>
    <lineage>
        <taxon>Bacteria</taxon>
        <taxon>Pseudomonadati</taxon>
        <taxon>Pseudomonadota</taxon>
        <taxon>Gammaproteobacteria</taxon>
        <taxon>Salinisphaerales</taxon>
        <taxon>Salinisphaeraceae</taxon>
        <taxon>Salinisphaera</taxon>
    </lineage>
</organism>
<evidence type="ECO:0000259" key="3">
    <source>
        <dbReference type="PROSITE" id="PS51782"/>
    </source>
</evidence>
<keyword evidence="5" id="KW-1185">Reference proteome</keyword>
<dbReference type="PROSITE" id="PS51782">
    <property type="entry name" value="LYSM"/>
    <property type="match status" value="1"/>
</dbReference>
<dbReference type="EMBL" id="APNK01000018">
    <property type="protein sequence ID" value="KEZ77024.1"/>
    <property type="molecule type" value="Genomic_DNA"/>
</dbReference>
<evidence type="ECO:0000256" key="1">
    <source>
        <dbReference type="ARBA" id="ARBA00038420"/>
    </source>
</evidence>
<dbReference type="GO" id="GO:0032153">
    <property type="term" value="C:cell division site"/>
    <property type="evidence" value="ECO:0007669"/>
    <property type="project" value="TreeGrafter"/>
</dbReference>
<comment type="caution">
    <text evidence="4">The sequence shown here is derived from an EMBL/GenBank/DDBJ whole genome shotgun (WGS) entry which is preliminary data.</text>
</comment>
<reference evidence="4 5" key="1">
    <citation type="submission" date="2013-03" db="EMBL/GenBank/DDBJ databases">
        <title>Salinisphaera hydrothermalis C41B8 Genome Sequencing.</title>
        <authorList>
            <person name="Li C."/>
            <person name="Lai Q."/>
            <person name="Shao Z."/>
        </authorList>
    </citation>
    <scope>NUCLEOTIDE SEQUENCE [LARGE SCALE GENOMIC DNA]</scope>
    <source>
        <strain evidence="4 5">C41B8</strain>
    </source>
</reference>
<dbReference type="Pfam" id="PF01476">
    <property type="entry name" value="LysM"/>
    <property type="match status" value="1"/>
</dbReference>
<dbReference type="STRING" id="1304275.C41B8_11930"/>
<keyword evidence="4" id="KW-0449">Lipoprotein</keyword>
<dbReference type="Gene3D" id="3.10.350.10">
    <property type="entry name" value="LysM domain"/>
    <property type="match status" value="1"/>
</dbReference>
<feature type="compositionally biased region" description="Polar residues" evidence="2">
    <location>
        <begin position="138"/>
        <end position="176"/>
    </location>
</feature>
<dbReference type="GO" id="GO:0004222">
    <property type="term" value="F:metalloendopeptidase activity"/>
    <property type="evidence" value="ECO:0007669"/>
    <property type="project" value="TreeGrafter"/>
</dbReference>
<proteinExistence type="inferred from homology"/>
<dbReference type="CDD" id="cd12797">
    <property type="entry name" value="M23_peptidase"/>
    <property type="match status" value="1"/>
</dbReference>
<dbReference type="InterPro" id="IPR050570">
    <property type="entry name" value="Cell_wall_metabolism_enzyme"/>
</dbReference>
<sequence>MGLATLGVAATALMSGCSINRAMRPDSYTVQRGDTLSEIAQHYDIDWHNLARWNHIGPPYRIRVGQQLTLKPYPRLDYARMSGTQPAPLNTGGYNGPPRSAPSSDSDGHVQPLQSPGTPTVTQNPSTGSAAAPDHVTKSSSPSGGGQSATTAQANSQEENSIDHATSSATTRQTTVKAGGPSADGWQWPASGSLLRAYDPSARRRGIEIGGKVGSPIYAASSGTVVYNGSGLKGYGKLIIIKHDQHYLSAYGFVEHSRVKQGQTVQAGAHIADMGLGPENKPMLHFEIRKDGDPINPQKVLPDH</sequence>
<name>A0A084IJZ0_SALHC</name>
<feature type="region of interest" description="Disordered" evidence="2">
    <location>
        <begin position="79"/>
        <end position="190"/>
    </location>
</feature>
<dbReference type="CDD" id="cd00118">
    <property type="entry name" value="LysM"/>
    <property type="match status" value="1"/>
</dbReference>
<dbReference type="Pfam" id="PF01551">
    <property type="entry name" value="Peptidase_M23"/>
    <property type="match status" value="1"/>
</dbReference>
<evidence type="ECO:0000313" key="5">
    <source>
        <dbReference type="Proteomes" id="UP000028302"/>
    </source>
</evidence>
<dbReference type="Gene3D" id="2.70.70.10">
    <property type="entry name" value="Glucose Permease (Domain IIA)"/>
    <property type="match status" value="1"/>
</dbReference>
<dbReference type="SUPFAM" id="SSF51261">
    <property type="entry name" value="Duplicated hybrid motif"/>
    <property type="match status" value="1"/>
</dbReference>
<dbReference type="PANTHER" id="PTHR21666">
    <property type="entry name" value="PEPTIDASE-RELATED"/>
    <property type="match status" value="1"/>
</dbReference>
<dbReference type="Proteomes" id="UP000028302">
    <property type="component" value="Unassembled WGS sequence"/>
</dbReference>
<feature type="compositionally biased region" description="Polar residues" evidence="2">
    <location>
        <begin position="112"/>
        <end position="129"/>
    </location>
</feature>